<dbReference type="AlphaFoldDB" id="A0A1H2XDX6"/>
<dbReference type="SMART" id="SM00248">
    <property type="entry name" value="ANK"/>
    <property type="match status" value="2"/>
</dbReference>
<keyword evidence="4" id="KW-1185">Reference proteome</keyword>
<dbReference type="Pfam" id="PF12796">
    <property type="entry name" value="Ank_2"/>
    <property type="match status" value="1"/>
</dbReference>
<reference evidence="4" key="1">
    <citation type="submission" date="2016-10" db="EMBL/GenBank/DDBJ databases">
        <authorList>
            <person name="Varghese N."/>
            <person name="Submissions S."/>
        </authorList>
    </citation>
    <scope>NUCLEOTIDE SEQUENCE [LARGE SCALE GENOMIC DNA]</scope>
    <source>
        <strain evidence="4">DSM 25030</strain>
    </source>
</reference>
<dbReference type="SUPFAM" id="SSF48403">
    <property type="entry name" value="Ankyrin repeat"/>
    <property type="match status" value="1"/>
</dbReference>
<proteinExistence type="predicted"/>
<feature type="signal peptide" evidence="2">
    <location>
        <begin position="1"/>
        <end position="21"/>
    </location>
</feature>
<feature type="chain" id="PRO_5011765085" evidence="2">
    <location>
        <begin position="22"/>
        <end position="129"/>
    </location>
</feature>
<dbReference type="Gene3D" id="1.25.40.20">
    <property type="entry name" value="Ankyrin repeat-containing domain"/>
    <property type="match status" value="1"/>
</dbReference>
<dbReference type="PANTHER" id="PTHR22677:SF4">
    <property type="entry name" value="USHER SYNDROME TYPE-1G PROTEIN-LIKE PROTEIN"/>
    <property type="match status" value="1"/>
</dbReference>
<name>A0A1H2XDX6_9FLAO</name>
<dbReference type="PANTHER" id="PTHR22677">
    <property type="entry name" value="ANKYRIN REPEAT DOMAIN-CONTAINING PROTEIN 60"/>
    <property type="match status" value="1"/>
</dbReference>
<dbReference type="PROSITE" id="PS50297">
    <property type="entry name" value="ANK_REP_REGION"/>
    <property type="match status" value="1"/>
</dbReference>
<dbReference type="PROSITE" id="PS50088">
    <property type="entry name" value="ANK_REPEAT"/>
    <property type="match status" value="1"/>
</dbReference>
<evidence type="ECO:0000313" key="3">
    <source>
        <dbReference type="EMBL" id="SDW91035.1"/>
    </source>
</evidence>
<accession>A0A1H2XDX6</accession>
<organism evidence="3 4">
    <name type="scientific">Flagellimonas zhangzhouensis</name>
    <dbReference type="NCBI Taxonomy" id="1073328"/>
    <lineage>
        <taxon>Bacteria</taxon>
        <taxon>Pseudomonadati</taxon>
        <taxon>Bacteroidota</taxon>
        <taxon>Flavobacteriia</taxon>
        <taxon>Flavobacteriales</taxon>
        <taxon>Flavobacteriaceae</taxon>
        <taxon>Flagellimonas</taxon>
    </lineage>
</organism>
<dbReference type="InterPro" id="IPR039323">
    <property type="entry name" value="ANKRD_45/46/60"/>
</dbReference>
<protein>
    <submittedName>
        <fullName evidence="3">Ankyrin repeat-containing protein</fullName>
    </submittedName>
</protein>
<gene>
    <name evidence="3" type="ORF">SAMN04487892_2727</name>
</gene>
<evidence type="ECO:0000256" key="2">
    <source>
        <dbReference type="SAM" id="SignalP"/>
    </source>
</evidence>
<dbReference type="InterPro" id="IPR036770">
    <property type="entry name" value="Ankyrin_rpt-contain_sf"/>
</dbReference>
<dbReference type="EMBL" id="FNMY01000003">
    <property type="protein sequence ID" value="SDW91035.1"/>
    <property type="molecule type" value="Genomic_DNA"/>
</dbReference>
<feature type="repeat" description="ANK" evidence="1">
    <location>
        <begin position="70"/>
        <end position="102"/>
    </location>
</feature>
<sequence>MKKTIFTVAIAFVVALTGVSANELGSDAVQPTTENVAPELSAFCKAVIQGDVVTVKKLIELGEDVNQKSLGRAPIHYASRYNKVEVLKVLIENGADLKKRCDKGMTAKKYAELSHADEALEVLESAMKK</sequence>
<dbReference type="InterPro" id="IPR002110">
    <property type="entry name" value="Ankyrin_rpt"/>
</dbReference>
<evidence type="ECO:0000256" key="1">
    <source>
        <dbReference type="PROSITE-ProRule" id="PRU00023"/>
    </source>
</evidence>
<dbReference type="RefSeq" id="WP_090293605.1">
    <property type="nucleotide sequence ID" value="NZ_FNKI01000001.1"/>
</dbReference>
<dbReference type="Proteomes" id="UP000199592">
    <property type="component" value="Unassembled WGS sequence"/>
</dbReference>
<dbReference type="OrthoDB" id="1374157at2"/>
<dbReference type="STRING" id="1073328.SAMN05216294_1348"/>
<keyword evidence="1" id="KW-0040">ANK repeat</keyword>
<evidence type="ECO:0000313" key="4">
    <source>
        <dbReference type="Proteomes" id="UP000199592"/>
    </source>
</evidence>
<keyword evidence="2" id="KW-0732">Signal</keyword>